<feature type="transmembrane region" description="Helical" evidence="15">
    <location>
        <begin position="389"/>
        <end position="406"/>
    </location>
</feature>
<dbReference type="GO" id="GO:0016324">
    <property type="term" value="C:apical plasma membrane"/>
    <property type="evidence" value="ECO:0007669"/>
    <property type="project" value="UniProtKB-SubCell"/>
</dbReference>
<keyword evidence="12" id="KW-0739">Sodium transport</keyword>
<feature type="transmembrane region" description="Helical" evidence="15">
    <location>
        <begin position="295"/>
        <end position="318"/>
    </location>
</feature>
<protein>
    <submittedName>
        <fullName evidence="17">Sodium-dependent phosphate transport protein 1</fullName>
    </submittedName>
</protein>
<keyword evidence="18" id="KW-1185">Reference proteome</keyword>
<proteinExistence type="inferred from homology"/>
<reference evidence="18" key="1">
    <citation type="submission" date="2012-07" db="EMBL/GenBank/DDBJ databases">
        <title>Genome of the Chinese tree shrew, a rising model animal genetically related to primates.</title>
        <authorList>
            <person name="Zhang G."/>
            <person name="Fan Y."/>
            <person name="Yao Y."/>
            <person name="Huang Z."/>
        </authorList>
    </citation>
    <scope>NUCLEOTIDE SEQUENCE [LARGE SCALE GENOMIC DNA]</scope>
</reference>
<dbReference type="FunFam" id="1.20.1250.20:FF:000060">
    <property type="entry name" value="Solute carrier family 17 member 3"/>
    <property type="match status" value="1"/>
</dbReference>
<evidence type="ECO:0000256" key="10">
    <source>
        <dbReference type="ARBA" id="ARBA00023136"/>
    </source>
</evidence>
<feature type="transmembrane region" description="Helical" evidence="15">
    <location>
        <begin position="324"/>
        <end position="344"/>
    </location>
</feature>
<feature type="region of interest" description="Disordered" evidence="14">
    <location>
        <begin position="1"/>
        <end position="21"/>
    </location>
</feature>
<dbReference type="InParanoid" id="L8YEF6"/>
<dbReference type="FunCoup" id="L8YEF6">
    <property type="interactions" value="35"/>
</dbReference>
<evidence type="ECO:0000256" key="11">
    <source>
        <dbReference type="ARBA" id="ARBA00023180"/>
    </source>
</evidence>
<evidence type="ECO:0000256" key="2">
    <source>
        <dbReference type="ARBA" id="ARBA00008586"/>
    </source>
</evidence>
<evidence type="ECO:0000256" key="14">
    <source>
        <dbReference type="SAM" id="MobiDB-lite"/>
    </source>
</evidence>
<keyword evidence="9" id="KW-0406">Ion transport</keyword>
<evidence type="ECO:0000256" key="6">
    <source>
        <dbReference type="ARBA" id="ARBA00022847"/>
    </source>
</evidence>
<keyword evidence="6" id="KW-0769">Symport</keyword>
<dbReference type="eggNOG" id="KOG2532">
    <property type="taxonomic scope" value="Eukaryota"/>
</dbReference>
<comment type="catalytic activity">
    <reaction evidence="13">
        <text>3 Na(+)(out) + phosphate(out) = 3 Na(+)(in) + phosphate(in)</text>
        <dbReference type="Rhea" id="RHEA:71255"/>
        <dbReference type="ChEBI" id="CHEBI:29101"/>
        <dbReference type="ChEBI" id="CHEBI:43474"/>
    </reaction>
</comment>
<evidence type="ECO:0000313" key="18">
    <source>
        <dbReference type="Proteomes" id="UP000011518"/>
    </source>
</evidence>
<dbReference type="GO" id="GO:0006814">
    <property type="term" value="P:sodium ion transport"/>
    <property type="evidence" value="ECO:0007669"/>
    <property type="project" value="UniProtKB-KW"/>
</dbReference>
<evidence type="ECO:0000259" key="16">
    <source>
        <dbReference type="PROSITE" id="PS50850"/>
    </source>
</evidence>
<dbReference type="GO" id="GO:0015747">
    <property type="term" value="P:urate transport"/>
    <property type="evidence" value="ECO:0007669"/>
    <property type="project" value="TreeGrafter"/>
</dbReference>
<evidence type="ECO:0000256" key="12">
    <source>
        <dbReference type="ARBA" id="ARBA00023201"/>
    </source>
</evidence>
<keyword evidence="5 15" id="KW-0812">Transmembrane</keyword>
<evidence type="ECO:0000313" key="17">
    <source>
        <dbReference type="EMBL" id="ELV13474.1"/>
    </source>
</evidence>
<dbReference type="GO" id="GO:0015293">
    <property type="term" value="F:symporter activity"/>
    <property type="evidence" value="ECO:0007669"/>
    <property type="project" value="UniProtKB-KW"/>
</dbReference>
<feature type="transmembrane region" description="Helical" evidence="15">
    <location>
        <begin position="126"/>
        <end position="148"/>
    </location>
</feature>
<evidence type="ECO:0000256" key="3">
    <source>
        <dbReference type="ARBA" id="ARBA00022448"/>
    </source>
</evidence>
<dbReference type="InterPro" id="IPR050382">
    <property type="entry name" value="MFS_Na/Anion_cotransporter"/>
</dbReference>
<accession>L8YEF6</accession>
<keyword evidence="8" id="KW-0915">Sodium</keyword>
<feature type="transmembrane region" description="Helical" evidence="15">
    <location>
        <begin position="218"/>
        <end position="241"/>
    </location>
</feature>
<evidence type="ECO:0000256" key="4">
    <source>
        <dbReference type="ARBA" id="ARBA00022475"/>
    </source>
</evidence>
<dbReference type="InterPro" id="IPR020846">
    <property type="entry name" value="MFS_dom"/>
</dbReference>
<feature type="transmembrane region" description="Helical" evidence="15">
    <location>
        <begin position="38"/>
        <end position="57"/>
    </location>
</feature>
<dbReference type="GO" id="GO:0006820">
    <property type="term" value="P:monoatomic anion transport"/>
    <property type="evidence" value="ECO:0007669"/>
    <property type="project" value="TreeGrafter"/>
</dbReference>
<keyword evidence="10 15" id="KW-0472">Membrane</keyword>
<dbReference type="SUPFAM" id="SSF103473">
    <property type="entry name" value="MFS general substrate transporter"/>
    <property type="match status" value="1"/>
</dbReference>
<dbReference type="InterPro" id="IPR036259">
    <property type="entry name" value="MFS_trans_sf"/>
</dbReference>
<gene>
    <name evidence="17" type="ORF">TREES_T100008044</name>
</gene>
<dbReference type="PANTHER" id="PTHR11662">
    <property type="entry name" value="SOLUTE CARRIER FAMILY 17"/>
    <property type="match status" value="1"/>
</dbReference>
<evidence type="ECO:0000256" key="9">
    <source>
        <dbReference type="ARBA" id="ARBA00023065"/>
    </source>
</evidence>
<evidence type="ECO:0000256" key="15">
    <source>
        <dbReference type="SAM" id="Phobius"/>
    </source>
</evidence>
<dbReference type="AlphaFoldDB" id="L8YEF6"/>
<dbReference type="PROSITE" id="PS50850">
    <property type="entry name" value="MFS"/>
    <property type="match status" value="1"/>
</dbReference>
<comment type="subcellular location">
    <subcellularLocation>
        <location evidence="1">Apical cell membrane</location>
        <topology evidence="1">Multi-pass membrane protein</topology>
    </subcellularLocation>
</comment>
<sequence>MVVMVNSSQPPGAPNSSARLRDSTQGPVYDWSPDMQGVIFSAIFYGLVLSQVPAGYLSGIVSIKKLVGSTLLLSSVLSLLTPLAAKAGEAAMILCRATQGLAQGAVLTAQHELWVRWAPPLERTRLISIGMSGLLLGPFLVLLVTGVICDSLGWPMVFYVFGACGCVLCLLWCLLFYDHPKDHPCMSALEKQYIVGSLAQQAGSCKQPLPIRAMLTSLPLWAVAVVSFAFFWTITLFITYTPKFVDDSLHVDMRKNGLLSGLPYLFSWVTGILTGQMADVLLSRDIFKILTIRKLFTTLGILLPSVFGLGLVCLSAGLYSTVTFLVLANATSSFSIGGMMVNILDLAPRYYGFLKGVTTLIGMVGGMLSSLLTGFILSRDPESPWLKTVLVMAGINLAAVAFYLVFAKADIQDWAKDRQTRL</sequence>
<dbReference type="PANTHER" id="PTHR11662:SF26">
    <property type="entry name" value="SODIUM-DEPENDENT PHOSPHATE TRANSPORT PROTEIN 1"/>
    <property type="match status" value="1"/>
</dbReference>
<dbReference type="Pfam" id="PF07690">
    <property type="entry name" value="MFS_1"/>
    <property type="match status" value="1"/>
</dbReference>
<dbReference type="Gene3D" id="1.20.1250.20">
    <property type="entry name" value="MFS general substrate transporter like domains"/>
    <property type="match status" value="2"/>
</dbReference>
<evidence type="ECO:0000256" key="1">
    <source>
        <dbReference type="ARBA" id="ARBA00004424"/>
    </source>
</evidence>
<evidence type="ECO:0000256" key="8">
    <source>
        <dbReference type="ARBA" id="ARBA00023053"/>
    </source>
</evidence>
<name>L8YEF6_TUPCH</name>
<dbReference type="InterPro" id="IPR011701">
    <property type="entry name" value="MFS"/>
</dbReference>
<dbReference type="Proteomes" id="UP000011518">
    <property type="component" value="Unassembled WGS sequence"/>
</dbReference>
<feature type="transmembrane region" description="Helical" evidence="15">
    <location>
        <begin position="154"/>
        <end position="177"/>
    </location>
</feature>
<dbReference type="FunFam" id="1.20.1250.20:FF:000003">
    <property type="entry name" value="Solute carrier family 17 member 3"/>
    <property type="match status" value="1"/>
</dbReference>
<keyword evidence="4" id="KW-1003">Cell membrane</keyword>
<keyword evidence="7 15" id="KW-1133">Transmembrane helix</keyword>
<dbReference type="GO" id="GO:0044341">
    <property type="term" value="P:sodium-dependent phosphate transport"/>
    <property type="evidence" value="ECO:0007669"/>
    <property type="project" value="TreeGrafter"/>
</dbReference>
<comment type="similarity">
    <text evidence="2">Belongs to the major facilitator superfamily. Sodium/anion cotransporter family.</text>
</comment>
<keyword evidence="3" id="KW-0813">Transport</keyword>
<feature type="transmembrane region" description="Helical" evidence="15">
    <location>
        <begin position="261"/>
        <end position="283"/>
    </location>
</feature>
<evidence type="ECO:0000256" key="13">
    <source>
        <dbReference type="ARBA" id="ARBA00035839"/>
    </source>
</evidence>
<evidence type="ECO:0000256" key="5">
    <source>
        <dbReference type="ARBA" id="ARBA00022692"/>
    </source>
</evidence>
<keyword evidence="11" id="KW-0325">Glycoprotein</keyword>
<dbReference type="STRING" id="246437.L8YEF6"/>
<evidence type="ECO:0000256" key="7">
    <source>
        <dbReference type="ARBA" id="ARBA00022989"/>
    </source>
</evidence>
<organism evidence="17 18">
    <name type="scientific">Tupaia chinensis</name>
    <name type="common">Chinese tree shrew</name>
    <name type="synonym">Tupaia belangeri chinensis</name>
    <dbReference type="NCBI Taxonomy" id="246437"/>
    <lineage>
        <taxon>Eukaryota</taxon>
        <taxon>Metazoa</taxon>
        <taxon>Chordata</taxon>
        <taxon>Craniata</taxon>
        <taxon>Vertebrata</taxon>
        <taxon>Euteleostomi</taxon>
        <taxon>Mammalia</taxon>
        <taxon>Eutheria</taxon>
        <taxon>Euarchontoglires</taxon>
        <taxon>Scandentia</taxon>
        <taxon>Tupaiidae</taxon>
        <taxon>Tupaia</taxon>
    </lineage>
</organism>
<dbReference type="EMBL" id="KB361180">
    <property type="protein sequence ID" value="ELV13474.1"/>
    <property type="molecule type" value="Genomic_DNA"/>
</dbReference>
<feature type="transmembrane region" description="Helical" evidence="15">
    <location>
        <begin position="356"/>
        <end position="377"/>
    </location>
</feature>
<reference evidence="18" key="2">
    <citation type="journal article" date="2013" name="Nat. Commun.">
        <title>Genome of the Chinese tree shrew.</title>
        <authorList>
            <person name="Fan Y."/>
            <person name="Huang Z.Y."/>
            <person name="Cao C.C."/>
            <person name="Chen C.S."/>
            <person name="Chen Y.X."/>
            <person name="Fan D.D."/>
            <person name="He J."/>
            <person name="Hou H.L."/>
            <person name="Hu L."/>
            <person name="Hu X.T."/>
            <person name="Jiang X.T."/>
            <person name="Lai R."/>
            <person name="Lang Y.S."/>
            <person name="Liang B."/>
            <person name="Liao S.G."/>
            <person name="Mu D."/>
            <person name="Ma Y.Y."/>
            <person name="Niu Y.Y."/>
            <person name="Sun X.Q."/>
            <person name="Xia J.Q."/>
            <person name="Xiao J."/>
            <person name="Xiong Z.Q."/>
            <person name="Xu L."/>
            <person name="Yang L."/>
            <person name="Zhang Y."/>
            <person name="Zhao W."/>
            <person name="Zhao X.D."/>
            <person name="Zheng Y.T."/>
            <person name="Zhou J.M."/>
            <person name="Zhu Y.B."/>
            <person name="Zhang G.J."/>
            <person name="Wang J."/>
            <person name="Yao Y.G."/>
        </authorList>
    </citation>
    <scope>NUCLEOTIDE SEQUENCE [LARGE SCALE GENOMIC DNA]</scope>
</reference>
<feature type="domain" description="Major facilitator superfamily (MFS) profile" evidence="16">
    <location>
        <begin position="1"/>
        <end position="411"/>
    </location>
</feature>